<organism evidence="2 3">
    <name type="scientific">Mixia osmundae (strain CBS 9802 / IAM 14324 / JCM 22182 / KY 12970)</name>
    <dbReference type="NCBI Taxonomy" id="764103"/>
    <lineage>
        <taxon>Eukaryota</taxon>
        <taxon>Fungi</taxon>
        <taxon>Dikarya</taxon>
        <taxon>Basidiomycota</taxon>
        <taxon>Pucciniomycotina</taxon>
        <taxon>Mixiomycetes</taxon>
        <taxon>Mixiales</taxon>
        <taxon>Mixiaceae</taxon>
        <taxon>Mixia</taxon>
    </lineage>
</organism>
<keyword evidence="1" id="KW-0732">Signal</keyword>
<reference evidence="2 3" key="2">
    <citation type="journal article" date="2012" name="Open Biol.">
        <title>Characteristics of nucleosomes and linker DNA regions on the genome of the basidiomycete Mixia osmundae revealed by mono- and dinucleosome mapping.</title>
        <authorList>
            <person name="Nishida H."/>
            <person name="Kondo S."/>
            <person name="Matsumoto T."/>
            <person name="Suzuki Y."/>
            <person name="Yoshikawa H."/>
            <person name="Taylor T.D."/>
            <person name="Sugiyama J."/>
        </authorList>
    </citation>
    <scope>NUCLEOTIDE SEQUENCE [LARGE SCALE GENOMIC DNA]</scope>
    <source>
        <strain evidence="3">CBS 9802 / IAM 14324 / JCM 22182 / KY 12970</strain>
    </source>
</reference>
<dbReference type="Proteomes" id="UP000009131">
    <property type="component" value="Unassembled WGS sequence"/>
</dbReference>
<reference evidence="2 3" key="1">
    <citation type="journal article" date="2011" name="J. Gen. Appl. Microbiol.">
        <title>Draft genome sequencing of the enigmatic basidiomycete Mixia osmundae.</title>
        <authorList>
            <person name="Nishida H."/>
            <person name="Nagatsuka Y."/>
            <person name="Sugiyama J."/>
        </authorList>
    </citation>
    <scope>NUCLEOTIDE SEQUENCE [LARGE SCALE GENOMIC DNA]</scope>
    <source>
        <strain evidence="3">CBS 9802 / IAM 14324 / JCM 22182 / KY 12970</strain>
    </source>
</reference>
<feature type="chain" id="PRO_5003492151" evidence="1">
    <location>
        <begin position="27"/>
        <end position="194"/>
    </location>
</feature>
<proteinExistence type="predicted"/>
<dbReference type="EMBL" id="BABT02000046">
    <property type="protein sequence ID" value="GAA94657.1"/>
    <property type="molecule type" value="Genomic_DNA"/>
</dbReference>
<evidence type="ECO:0000313" key="3">
    <source>
        <dbReference type="Proteomes" id="UP000009131"/>
    </source>
</evidence>
<dbReference type="InParanoid" id="G7DVP7"/>
<accession>G7DVP7</accession>
<protein>
    <submittedName>
        <fullName evidence="2">Uncharacterized protein</fullName>
    </submittedName>
</protein>
<feature type="signal peptide" evidence="1">
    <location>
        <begin position="1"/>
        <end position="26"/>
    </location>
</feature>
<evidence type="ECO:0000256" key="1">
    <source>
        <dbReference type="SAM" id="SignalP"/>
    </source>
</evidence>
<keyword evidence="3" id="KW-1185">Reference proteome</keyword>
<sequence length="194" mass="21101">MLTIALKMKASAIVSIVAALCATVSALPSSVQDKRSVGDRATGSALDARATGPTWGPDLAMYFISSTKKGTPIDVESEPYIAYFHANINHHDNSMTIFHPMLGITAKWESSNASKDGKVIENCYTITGGGEYQPLNPGDSVVICFRFRRWSVQFSSWFLKSTNVHDSDGFSVTIEQSQLTMNGDKLKQDFGPLA</sequence>
<dbReference type="HOGENOM" id="CLU_1482340_0_0_1"/>
<dbReference type="AlphaFoldDB" id="G7DVP7"/>
<comment type="caution">
    <text evidence="2">The sequence shown here is derived from an EMBL/GenBank/DDBJ whole genome shotgun (WGS) entry which is preliminary data.</text>
</comment>
<evidence type="ECO:0000313" key="2">
    <source>
        <dbReference type="EMBL" id="GAA94657.1"/>
    </source>
</evidence>
<gene>
    <name evidence="2" type="primary">Mo01310</name>
    <name evidence="2" type="ORF">E5Q_01310</name>
</gene>
<name>G7DVP7_MIXOS</name>